<comment type="caution">
    <text evidence="5">The sequence shown here is derived from an EMBL/GenBank/DDBJ whole genome shotgun (WGS) entry which is preliminary data.</text>
</comment>
<feature type="chain" id="PRO_5015415196" description="DUF3048 family protein" evidence="2">
    <location>
        <begin position="26"/>
        <end position="330"/>
    </location>
</feature>
<dbReference type="InterPro" id="IPR021416">
    <property type="entry name" value="DUF3048_N"/>
</dbReference>
<dbReference type="PROSITE" id="PS51257">
    <property type="entry name" value="PROKAR_LIPOPROTEIN"/>
    <property type="match status" value="1"/>
</dbReference>
<sequence length="330" mass="36826">MRYRTLLCLLVVTVMVTGCSGTKGAFPEKKNNGNRESVQVNPFTGEKAPKTGSGPPFMVMVNNHPKARPQTGLNRAGLVVEVLAEGEITRLAAFYYGNREGTVGPVRSTRPYYLDLAEGPKAVVVHAGGSPAALRRIRDENLPSLDGIHGDGAYFRREQSRRSPHNLYTDLTQLRKGANKKGFTNSSLTGPYRFEEKEPKTKGASATHIGLKYHRLYEAGYRFDRETGRYIRYTQGNRQTDLKTGKPLSMNNVLVIRAPHRVIDSSGRREVDLNQGGEGVLFRDGKAFTVRWENREGWIVPSIDGKTVPFHPGRTWIQVLPENGELSYRP</sequence>
<dbReference type="Proteomes" id="UP000244240">
    <property type="component" value="Unassembled WGS sequence"/>
</dbReference>
<feature type="region of interest" description="Disordered" evidence="1">
    <location>
        <begin position="180"/>
        <end position="201"/>
    </location>
</feature>
<gene>
    <name evidence="5" type="ORF">C8P63_1439</name>
</gene>
<dbReference type="Pfam" id="PF11258">
    <property type="entry name" value="DUF3048"/>
    <property type="match status" value="1"/>
</dbReference>
<protein>
    <recommendedName>
        <fullName evidence="7">DUF3048 family protein</fullName>
    </recommendedName>
</protein>
<evidence type="ECO:0000313" key="5">
    <source>
        <dbReference type="EMBL" id="PTX48888.1"/>
    </source>
</evidence>
<dbReference type="Pfam" id="PF17479">
    <property type="entry name" value="DUF3048_C"/>
    <property type="match status" value="1"/>
</dbReference>
<evidence type="ECO:0000313" key="6">
    <source>
        <dbReference type="Proteomes" id="UP000244240"/>
    </source>
</evidence>
<proteinExistence type="predicted"/>
<accession>A0A2T6AYK1</accession>
<keyword evidence="2" id="KW-0732">Signal</keyword>
<reference evidence="5 6" key="1">
    <citation type="submission" date="2018-04" db="EMBL/GenBank/DDBJ databases">
        <title>Genomic Encyclopedia of Archaeal and Bacterial Type Strains, Phase II (KMG-II): from individual species to whole genera.</title>
        <authorList>
            <person name="Goeker M."/>
        </authorList>
    </citation>
    <scope>NUCLEOTIDE SEQUENCE [LARGE SCALE GENOMIC DNA]</scope>
    <source>
        <strain evidence="5 6">DSM 45787</strain>
    </source>
</reference>
<dbReference type="OrthoDB" id="9779102at2"/>
<name>A0A2T6AYK1_9BACL</name>
<evidence type="ECO:0000256" key="1">
    <source>
        <dbReference type="SAM" id="MobiDB-lite"/>
    </source>
</evidence>
<dbReference type="InterPro" id="IPR023158">
    <property type="entry name" value="YerB-like_sf"/>
</dbReference>
<evidence type="ECO:0000259" key="3">
    <source>
        <dbReference type="Pfam" id="PF11258"/>
    </source>
</evidence>
<feature type="signal peptide" evidence="2">
    <location>
        <begin position="1"/>
        <end position="25"/>
    </location>
</feature>
<dbReference type="Gene3D" id="3.50.90.10">
    <property type="entry name" value="YerB-like"/>
    <property type="match status" value="1"/>
</dbReference>
<keyword evidence="6" id="KW-1185">Reference proteome</keyword>
<feature type="domain" description="DUF3048" evidence="3">
    <location>
        <begin position="43"/>
        <end position="183"/>
    </location>
</feature>
<evidence type="ECO:0008006" key="7">
    <source>
        <dbReference type="Google" id="ProtNLM"/>
    </source>
</evidence>
<feature type="domain" description="DUF3048" evidence="4">
    <location>
        <begin position="212"/>
        <end position="317"/>
    </location>
</feature>
<evidence type="ECO:0000256" key="2">
    <source>
        <dbReference type="SAM" id="SignalP"/>
    </source>
</evidence>
<dbReference type="RefSeq" id="WP_108026596.1">
    <property type="nucleotide sequence ID" value="NZ_QBKR01000043.1"/>
</dbReference>
<dbReference type="SUPFAM" id="SSF159774">
    <property type="entry name" value="YerB-like"/>
    <property type="match status" value="1"/>
</dbReference>
<organism evidence="5 6">
    <name type="scientific">Melghirimyces profundicolus</name>
    <dbReference type="NCBI Taxonomy" id="1242148"/>
    <lineage>
        <taxon>Bacteria</taxon>
        <taxon>Bacillati</taxon>
        <taxon>Bacillota</taxon>
        <taxon>Bacilli</taxon>
        <taxon>Bacillales</taxon>
        <taxon>Thermoactinomycetaceae</taxon>
        <taxon>Melghirimyces</taxon>
    </lineage>
</organism>
<dbReference type="EMBL" id="QBKR01000043">
    <property type="protein sequence ID" value="PTX48888.1"/>
    <property type="molecule type" value="Genomic_DNA"/>
</dbReference>
<evidence type="ECO:0000259" key="4">
    <source>
        <dbReference type="Pfam" id="PF17479"/>
    </source>
</evidence>
<feature type="region of interest" description="Disordered" evidence="1">
    <location>
        <begin position="23"/>
        <end position="53"/>
    </location>
</feature>
<dbReference type="AlphaFoldDB" id="A0A2T6AYK1"/>
<dbReference type="InterPro" id="IPR035328">
    <property type="entry name" value="DUF3048_C"/>
</dbReference>